<dbReference type="Proteomes" id="UP000594873">
    <property type="component" value="Chromosome"/>
</dbReference>
<dbReference type="EMBL" id="CP065592">
    <property type="protein sequence ID" value="QPQ55095.1"/>
    <property type="molecule type" value="Genomic_DNA"/>
</dbReference>
<evidence type="ECO:0000313" key="2">
    <source>
        <dbReference type="EMBL" id="QPQ55095.1"/>
    </source>
</evidence>
<dbReference type="RefSeq" id="WP_200971771.1">
    <property type="nucleotide sequence ID" value="NZ_CP065592.1"/>
</dbReference>
<evidence type="ECO:0000313" key="3">
    <source>
        <dbReference type="Proteomes" id="UP000594873"/>
    </source>
</evidence>
<organism evidence="2 3">
    <name type="scientific">Allosphingosinicella flava</name>
    <dbReference type="NCBI Taxonomy" id="2771430"/>
    <lineage>
        <taxon>Bacteria</taxon>
        <taxon>Pseudomonadati</taxon>
        <taxon>Pseudomonadota</taxon>
        <taxon>Alphaproteobacteria</taxon>
        <taxon>Sphingomonadales</taxon>
        <taxon>Sphingomonadaceae</taxon>
        <taxon>Allosphingosinicella</taxon>
    </lineage>
</organism>
<dbReference type="PROSITE" id="PS51257">
    <property type="entry name" value="PROKAR_LIPOPROTEIN"/>
    <property type="match status" value="1"/>
</dbReference>
<evidence type="ECO:0008006" key="4">
    <source>
        <dbReference type="Google" id="ProtNLM"/>
    </source>
</evidence>
<dbReference type="AlphaFoldDB" id="A0A7T2GJN0"/>
<feature type="signal peptide" evidence="1">
    <location>
        <begin position="1"/>
        <end position="24"/>
    </location>
</feature>
<name>A0A7T2GJN0_9SPHN</name>
<feature type="chain" id="PRO_5033043918" description="Lipoprotein" evidence="1">
    <location>
        <begin position="25"/>
        <end position="148"/>
    </location>
</feature>
<keyword evidence="1" id="KW-0732">Signal</keyword>
<sequence>MMRFIAQAAVILFLAACAPLPVPSAWTIQTSATAGTALVYQEGESVSVRFACRRNPVDFYVQPGDFSAVAGDPPLILRSGAASVSLQTRAIPGGPDIVEGTAPMSAGVVALMESPEPLTLSYGTQDRTLPASDAGLRARFVAACRQAR</sequence>
<protein>
    <recommendedName>
        <fullName evidence="4">Lipoprotein</fullName>
    </recommendedName>
</protein>
<evidence type="ECO:0000256" key="1">
    <source>
        <dbReference type="SAM" id="SignalP"/>
    </source>
</evidence>
<accession>A0A7T2GJN0</accession>
<gene>
    <name evidence="2" type="ORF">IC614_00240</name>
</gene>
<keyword evidence="3" id="KW-1185">Reference proteome</keyword>
<reference evidence="2 3" key="1">
    <citation type="submission" date="2020-11" db="EMBL/GenBank/DDBJ databases">
        <title>Genome seq and assembly of Sphingosinicella sp.</title>
        <authorList>
            <person name="Chhetri G."/>
        </authorList>
    </citation>
    <scope>NUCLEOTIDE SEQUENCE [LARGE SCALE GENOMIC DNA]</scope>
    <source>
        <strain evidence="2 3">UDD2</strain>
    </source>
</reference>
<dbReference type="KEGG" id="sflv:IC614_00240"/>
<proteinExistence type="predicted"/>